<evidence type="ECO:0008006" key="4">
    <source>
        <dbReference type="Google" id="ProtNLM"/>
    </source>
</evidence>
<dbReference type="AlphaFoldDB" id="A0A1S1WS99"/>
<dbReference type="OrthoDB" id="8595528at2"/>
<dbReference type="EMBL" id="MTBD01000028">
    <property type="protein sequence ID" value="PRP69762.1"/>
    <property type="molecule type" value="Genomic_DNA"/>
</dbReference>
<feature type="chain" id="PRO_5030033432" description="Preprotein translocase subunit SecD" evidence="1">
    <location>
        <begin position="20"/>
        <end position="130"/>
    </location>
</feature>
<name>A0A1S1WS99_9NEIS</name>
<dbReference type="Gene3D" id="3.30.1360.200">
    <property type="match status" value="1"/>
</dbReference>
<comment type="caution">
    <text evidence="2">The sequence shown here is derived from an EMBL/GenBank/DDBJ whole genome shotgun (WGS) entry which is preliminary data.</text>
</comment>
<organism evidence="2 3">
    <name type="scientific">Chromobacterium amazonense</name>
    <dbReference type="NCBI Taxonomy" id="1382803"/>
    <lineage>
        <taxon>Bacteria</taxon>
        <taxon>Pseudomonadati</taxon>
        <taxon>Pseudomonadota</taxon>
        <taxon>Betaproteobacteria</taxon>
        <taxon>Neisseriales</taxon>
        <taxon>Chromobacteriaceae</taxon>
        <taxon>Chromobacterium</taxon>
    </lineage>
</organism>
<evidence type="ECO:0000256" key="1">
    <source>
        <dbReference type="SAM" id="SignalP"/>
    </source>
</evidence>
<dbReference type="RefSeq" id="WP_071110928.1">
    <property type="nucleotide sequence ID" value="NZ_CAWMOE010000035.1"/>
</dbReference>
<evidence type="ECO:0000313" key="3">
    <source>
        <dbReference type="Proteomes" id="UP000239469"/>
    </source>
</evidence>
<accession>A0A1S1WS99</accession>
<evidence type="ECO:0000313" key="2">
    <source>
        <dbReference type="EMBL" id="PRP69762.1"/>
    </source>
</evidence>
<feature type="signal peptide" evidence="1">
    <location>
        <begin position="1"/>
        <end position="19"/>
    </location>
</feature>
<proteinExistence type="predicted"/>
<protein>
    <recommendedName>
        <fullName evidence="4">Preprotein translocase subunit SecD</fullName>
    </recommendedName>
</protein>
<reference evidence="2 3" key="1">
    <citation type="submission" date="2017-01" db="EMBL/GenBank/DDBJ databases">
        <title>New insights into the genetic diversity of Chromobacterium isolated from tropical freshwater lake.</title>
        <authorList>
            <person name="Santos A.B."/>
            <person name="Nascimento A.M."/>
            <person name="Da Silva P.C."/>
        </authorList>
    </citation>
    <scope>NUCLEOTIDE SEQUENCE [LARGE SCALE GENOMIC DNA]</scope>
    <source>
        <strain evidence="2 3">56AF</strain>
    </source>
</reference>
<sequence length="130" mass="13880">MKSILLPVAALLIASAAFADEPAKPVITGHILRFDSACDFTESNVRIQRDAILVEASLKSEAAARMKQASRDFLGQPVVIVINNVPISAPMMAGQVSVDKARFSVARDAAAKLLPSLLETTCHQVQPQAK</sequence>
<dbReference type="Proteomes" id="UP000239469">
    <property type="component" value="Unassembled WGS sequence"/>
</dbReference>
<gene>
    <name evidence="2" type="ORF">BUE93_13795</name>
</gene>
<keyword evidence="1" id="KW-0732">Signal</keyword>